<proteinExistence type="predicted"/>
<evidence type="ECO:0000313" key="1">
    <source>
        <dbReference type="EMBL" id="KAK2175688.1"/>
    </source>
</evidence>
<keyword evidence="2" id="KW-1185">Reference proteome</keyword>
<protein>
    <submittedName>
        <fullName evidence="1">Uncharacterized protein</fullName>
    </submittedName>
</protein>
<sequence>MTVKVNATVSWGTTSTQRLRVTHTVSLADCPRSVQLVLASSATGRGDSPRSLTSVTSWMISAPCLWTGLLNALNVELIVTRAPSHVHETWRHTVGATAATSRGTTPTMASRHGYATATAAATNRSVTNCARSIVTLSVNKSGVYCDSKCKQARSYHDPEYESVRCVS</sequence>
<gene>
    <name evidence="1" type="ORF">NP493_713g01002</name>
</gene>
<reference evidence="1" key="1">
    <citation type="journal article" date="2023" name="Mol. Biol. Evol.">
        <title>Third-Generation Sequencing Reveals the Adaptive Role of the Epigenome in Three Deep-Sea Polychaetes.</title>
        <authorList>
            <person name="Perez M."/>
            <person name="Aroh O."/>
            <person name="Sun Y."/>
            <person name="Lan Y."/>
            <person name="Juniper S.K."/>
            <person name="Young C.R."/>
            <person name="Angers B."/>
            <person name="Qian P.Y."/>
        </authorList>
    </citation>
    <scope>NUCLEOTIDE SEQUENCE</scope>
    <source>
        <strain evidence="1">R07B-5</strain>
    </source>
</reference>
<name>A0AAD9NP80_RIDPI</name>
<comment type="caution">
    <text evidence="1">The sequence shown here is derived from an EMBL/GenBank/DDBJ whole genome shotgun (WGS) entry which is preliminary data.</text>
</comment>
<accession>A0AAD9NP80</accession>
<evidence type="ECO:0000313" key="2">
    <source>
        <dbReference type="Proteomes" id="UP001209878"/>
    </source>
</evidence>
<dbReference type="AlphaFoldDB" id="A0AAD9NP80"/>
<organism evidence="1 2">
    <name type="scientific">Ridgeia piscesae</name>
    <name type="common">Tubeworm</name>
    <dbReference type="NCBI Taxonomy" id="27915"/>
    <lineage>
        <taxon>Eukaryota</taxon>
        <taxon>Metazoa</taxon>
        <taxon>Spiralia</taxon>
        <taxon>Lophotrochozoa</taxon>
        <taxon>Annelida</taxon>
        <taxon>Polychaeta</taxon>
        <taxon>Sedentaria</taxon>
        <taxon>Canalipalpata</taxon>
        <taxon>Sabellida</taxon>
        <taxon>Siboglinidae</taxon>
        <taxon>Ridgeia</taxon>
    </lineage>
</organism>
<dbReference type="Proteomes" id="UP001209878">
    <property type="component" value="Unassembled WGS sequence"/>
</dbReference>
<dbReference type="EMBL" id="JAODUO010000713">
    <property type="protein sequence ID" value="KAK2175688.1"/>
    <property type="molecule type" value="Genomic_DNA"/>
</dbReference>